<sequence length="171" mass="19914">MSTNFQFSYDPQFWDDTELIKAWDESVRLAKQGSHHESIDLEPMRKKARQDKISDLNENENLDNLEISEQNDAYFDMTRDPSLNSLIMTWYKAGYQTGYIAAQRDLELKLQNESRAGGIQENQSHDLEAESYEEKSEDNSQEILEDAQEQKENELLETQGSEIPIDEIQDD</sequence>
<dbReference type="EMBL" id="ML005689">
    <property type="protein sequence ID" value="RKP17744.1"/>
    <property type="molecule type" value="Genomic_DNA"/>
</dbReference>
<dbReference type="InterPro" id="IPR047313">
    <property type="entry name" value="SMN_C"/>
</dbReference>
<evidence type="ECO:0000256" key="1">
    <source>
        <dbReference type="SAM" id="MobiDB-lite"/>
    </source>
</evidence>
<gene>
    <name evidence="3" type="ORF">ROZALSC1DRAFT_30479</name>
</gene>
<proteinExistence type="predicted"/>
<evidence type="ECO:0000313" key="3">
    <source>
        <dbReference type="EMBL" id="RKP17744.1"/>
    </source>
</evidence>
<accession>A0A4P9YEU2</accession>
<evidence type="ECO:0000313" key="4">
    <source>
        <dbReference type="Proteomes" id="UP000281549"/>
    </source>
</evidence>
<dbReference type="Proteomes" id="UP000281549">
    <property type="component" value="Unassembled WGS sequence"/>
</dbReference>
<reference evidence="4" key="1">
    <citation type="journal article" date="2018" name="Nat. Microbiol.">
        <title>Leveraging single-cell genomics to expand the fungal tree of life.</title>
        <authorList>
            <person name="Ahrendt S.R."/>
            <person name="Quandt C.A."/>
            <person name="Ciobanu D."/>
            <person name="Clum A."/>
            <person name="Salamov A."/>
            <person name="Andreopoulos B."/>
            <person name="Cheng J.F."/>
            <person name="Woyke T."/>
            <person name="Pelin A."/>
            <person name="Henrissat B."/>
            <person name="Reynolds N.K."/>
            <person name="Benny G.L."/>
            <person name="Smith M.E."/>
            <person name="James T.Y."/>
            <person name="Grigoriev I.V."/>
        </authorList>
    </citation>
    <scope>NUCLEOTIDE SEQUENCE [LARGE SCALE GENOMIC DNA]</scope>
    <source>
        <strain evidence="4">CSF55</strain>
    </source>
</reference>
<protein>
    <recommendedName>
        <fullName evidence="2">Survival Motor Neuron Gemin2-binding domain-containing protein</fullName>
    </recommendedName>
</protein>
<name>A0A4P9YEU2_ROZAC</name>
<organism evidence="3 4">
    <name type="scientific">Rozella allomycis (strain CSF55)</name>
    <dbReference type="NCBI Taxonomy" id="988480"/>
    <lineage>
        <taxon>Eukaryota</taxon>
        <taxon>Fungi</taxon>
        <taxon>Fungi incertae sedis</taxon>
        <taxon>Cryptomycota</taxon>
        <taxon>Cryptomycota incertae sedis</taxon>
        <taxon>Rozella</taxon>
    </lineage>
</organism>
<feature type="region of interest" description="Disordered" evidence="1">
    <location>
        <begin position="117"/>
        <end position="171"/>
    </location>
</feature>
<feature type="domain" description="Survival Motor Neuron Gemin2-binding" evidence="2">
    <location>
        <begin position="13"/>
        <end position="32"/>
    </location>
</feature>
<evidence type="ECO:0000259" key="2">
    <source>
        <dbReference type="Pfam" id="PF20636"/>
    </source>
</evidence>
<dbReference type="CDD" id="cd22852">
    <property type="entry name" value="SMN_C"/>
    <property type="match status" value="1"/>
</dbReference>
<dbReference type="InterPro" id="IPR049481">
    <property type="entry name" value="SMN_G2-BD"/>
</dbReference>
<dbReference type="AlphaFoldDB" id="A0A4P9YEU2"/>
<dbReference type="Pfam" id="PF20636">
    <property type="entry name" value="SMN_G2-BD"/>
    <property type="match status" value="1"/>
</dbReference>
<feature type="compositionally biased region" description="Basic and acidic residues" evidence="1">
    <location>
        <begin position="123"/>
        <end position="138"/>
    </location>
</feature>